<keyword evidence="1" id="KW-0732">Signal</keyword>
<name>A0A4Q7MTP1_9BACT</name>
<dbReference type="Proteomes" id="UP000293874">
    <property type="component" value="Unassembled WGS sequence"/>
</dbReference>
<evidence type="ECO:0000313" key="3">
    <source>
        <dbReference type="Proteomes" id="UP000293874"/>
    </source>
</evidence>
<evidence type="ECO:0000313" key="2">
    <source>
        <dbReference type="EMBL" id="RZS71898.1"/>
    </source>
</evidence>
<gene>
    <name evidence="2" type="ORF">EV199_3811</name>
</gene>
<feature type="signal peptide" evidence="1">
    <location>
        <begin position="1"/>
        <end position="23"/>
    </location>
</feature>
<organism evidence="2 3">
    <name type="scientific">Pseudobacter ginsenosidimutans</name>
    <dbReference type="NCBI Taxonomy" id="661488"/>
    <lineage>
        <taxon>Bacteria</taxon>
        <taxon>Pseudomonadati</taxon>
        <taxon>Bacteroidota</taxon>
        <taxon>Chitinophagia</taxon>
        <taxon>Chitinophagales</taxon>
        <taxon>Chitinophagaceae</taxon>
        <taxon>Pseudobacter</taxon>
    </lineage>
</organism>
<dbReference type="InterPro" id="IPR032676">
    <property type="entry name" value="YkuD_2"/>
</dbReference>
<accession>A0A4Q7MTP1</accession>
<dbReference type="OrthoDB" id="9815195at2"/>
<feature type="chain" id="PRO_5020311201" evidence="1">
    <location>
        <begin position="24"/>
        <end position="253"/>
    </location>
</feature>
<proteinExistence type="predicted"/>
<dbReference type="PANTHER" id="PTHR38477">
    <property type="entry name" value="HYPOTHETICAL EXPORTED PROTEIN"/>
    <property type="match status" value="1"/>
</dbReference>
<dbReference type="RefSeq" id="WP_130542365.1">
    <property type="nucleotide sequence ID" value="NZ_CP042431.1"/>
</dbReference>
<reference evidence="2 3" key="1">
    <citation type="submission" date="2019-02" db="EMBL/GenBank/DDBJ databases">
        <title>Genomic Encyclopedia of Type Strains, Phase IV (KMG-IV): sequencing the most valuable type-strain genomes for metagenomic binning, comparative biology and taxonomic classification.</title>
        <authorList>
            <person name="Goeker M."/>
        </authorList>
    </citation>
    <scope>NUCLEOTIDE SEQUENCE [LARGE SCALE GENOMIC DNA]</scope>
    <source>
        <strain evidence="2 3">DSM 18116</strain>
    </source>
</reference>
<sequence>MYRPVKSITYSLLSVLVLSPVFMTGTSKRTEPPAEKIVLYIPKDVVRYTANPELMPEEAANVYNSMQLKKLGLTKKAFACAWKGYTSLVEAGRLAKDGILSICDFSQSSRRKRLYVLDINSQKLLVNTYVAHGRKSGGEYAKSFSNSPESHKSSLGFYVTRNTYFGEHGLALKIQGLERGFNDKADARNIVIHGSQYVGKQFISNNKFNGRSFGCPALPAKEASNVIHQIKNGSCLFIYHPTKNYINQSRLLN</sequence>
<dbReference type="EMBL" id="SGXA01000002">
    <property type="protein sequence ID" value="RZS71898.1"/>
    <property type="molecule type" value="Genomic_DNA"/>
</dbReference>
<dbReference type="PANTHER" id="PTHR38477:SF1">
    <property type="entry name" value="MUREIN L,D-TRANSPEPTIDASE CATALYTIC DOMAIN FAMILY PROTEIN"/>
    <property type="match status" value="1"/>
</dbReference>
<protein>
    <submittedName>
        <fullName evidence="2">L,D-transpeptidase-like protein</fullName>
    </submittedName>
</protein>
<dbReference type="Pfam" id="PF13645">
    <property type="entry name" value="YkuD_2"/>
    <property type="match status" value="1"/>
</dbReference>
<keyword evidence="3" id="KW-1185">Reference proteome</keyword>
<dbReference type="AlphaFoldDB" id="A0A4Q7MTP1"/>
<evidence type="ECO:0000256" key="1">
    <source>
        <dbReference type="SAM" id="SignalP"/>
    </source>
</evidence>
<comment type="caution">
    <text evidence="2">The sequence shown here is derived from an EMBL/GenBank/DDBJ whole genome shotgun (WGS) entry which is preliminary data.</text>
</comment>